<evidence type="ECO:0000256" key="9">
    <source>
        <dbReference type="ARBA" id="ARBA00023136"/>
    </source>
</evidence>
<keyword evidence="5 11" id="KW-0337">GPI-anchor biosynthesis</keyword>
<sequence>MLRQRSTVYYTQQPKSSFSSLSASSASLSAANLIEFLNSTDLELKLPLDKEGNEKIFIEDKFTISLAQPIEYILQLRIQSKNVDQDEDDSSIDLFPFDYSSGLNVYVTPKTAISKTDLKLKEKILKEINLILADLIGTEIDEKNWNDSLNTLHYYDLQPGKLNTSSTYLNTLPNKELDSTATFDLIYNDFLAPKQMILRQLHTKVEKVSYTTTDNVYKEIGLFAKDPSFTLSNDDIALSGMRVIFDGRPVETNGDNRHKTLFHVKPRHRYLTSKVKTQVKIPSGLHPLLKSTLVLDETNKDELPLQDEDVKECRLYYHLNLNKSLIFDKYQDIPQDSQLHVYNGVKNLELPEYKVDGWGNELLFEWNNTLGGSATNQNSDKDSTTPLYAPESTEFELKLHSRYQKPGNNEQPYTQIFNAHPHVFYACIVKDAHLLEKLPFDTKKLSRVGGGYEAYFTNDTVFYHLSPDVSKLDLLTVDIPHGVTTFDRVHSITLVTLLLGVLIIVSGIYKKLVSSTKDATRNKATTKSKKE</sequence>
<evidence type="ECO:0000256" key="3">
    <source>
        <dbReference type="ARBA" id="ARBA00010345"/>
    </source>
</evidence>
<feature type="transmembrane region" description="Helical" evidence="11">
    <location>
        <begin position="489"/>
        <end position="509"/>
    </location>
</feature>
<dbReference type="GO" id="GO:0000030">
    <property type="term" value="F:mannosyltransferase activity"/>
    <property type="evidence" value="ECO:0007669"/>
    <property type="project" value="TreeGrafter"/>
</dbReference>
<dbReference type="EMBL" id="CH981530">
    <property type="protein sequence ID" value="EDK46549.1"/>
    <property type="molecule type" value="Genomic_DNA"/>
</dbReference>
<evidence type="ECO:0000313" key="13">
    <source>
        <dbReference type="Proteomes" id="UP000001996"/>
    </source>
</evidence>
<organism evidence="12 13">
    <name type="scientific">Lodderomyces elongisporus (strain ATCC 11503 / CBS 2605 / JCM 1781 / NBRC 1676 / NRRL YB-4239)</name>
    <name type="common">Yeast</name>
    <name type="synonym">Saccharomyces elongisporus</name>
    <dbReference type="NCBI Taxonomy" id="379508"/>
    <lineage>
        <taxon>Eukaryota</taxon>
        <taxon>Fungi</taxon>
        <taxon>Dikarya</taxon>
        <taxon>Ascomycota</taxon>
        <taxon>Saccharomycotina</taxon>
        <taxon>Pichiomycetes</taxon>
        <taxon>Debaryomycetaceae</taxon>
        <taxon>Candida/Lodderomyces clade</taxon>
        <taxon>Lodderomyces</taxon>
    </lineage>
</organism>
<dbReference type="GO" id="GO:0005789">
    <property type="term" value="C:endoplasmic reticulum membrane"/>
    <property type="evidence" value="ECO:0007669"/>
    <property type="project" value="UniProtKB-SubCell"/>
</dbReference>
<dbReference type="InterPro" id="IPR013233">
    <property type="entry name" value="PIG-X/PBN1"/>
</dbReference>
<dbReference type="InterPro" id="IPR042322">
    <property type="entry name" value="Pbn1"/>
</dbReference>
<comment type="similarity">
    <text evidence="3 11">Belongs to the PIGX family.</text>
</comment>
<dbReference type="Pfam" id="PF08320">
    <property type="entry name" value="PIG-X"/>
    <property type="match status" value="1"/>
</dbReference>
<evidence type="ECO:0000256" key="6">
    <source>
        <dbReference type="ARBA" id="ARBA00022692"/>
    </source>
</evidence>
<evidence type="ECO:0000256" key="8">
    <source>
        <dbReference type="ARBA" id="ARBA00022989"/>
    </source>
</evidence>
<accession>A5E541</accession>
<keyword evidence="6 11" id="KW-0812">Transmembrane</keyword>
<evidence type="ECO:0000256" key="7">
    <source>
        <dbReference type="ARBA" id="ARBA00022824"/>
    </source>
</evidence>
<evidence type="ECO:0000313" key="12">
    <source>
        <dbReference type="EMBL" id="EDK46549.1"/>
    </source>
</evidence>
<dbReference type="eggNOG" id="ENOG502QS8N">
    <property type="taxonomic scope" value="Eukaryota"/>
</dbReference>
<dbReference type="FunCoup" id="A5E541">
    <property type="interactions" value="40"/>
</dbReference>
<dbReference type="InParanoid" id="A5E541"/>
<evidence type="ECO:0000256" key="10">
    <source>
        <dbReference type="ARBA" id="ARBA00023180"/>
    </source>
</evidence>
<comment type="pathway">
    <text evidence="2 11">Glycolipid biosynthesis; glycosylphosphatidylinositol-anchor biosynthesis.</text>
</comment>
<dbReference type="HOGENOM" id="CLU_044602_0_0_1"/>
<dbReference type="PANTHER" id="PTHR28533:SF1">
    <property type="entry name" value="PROTEIN PBN1"/>
    <property type="match status" value="1"/>
</dbReference>
<gene>
    <name evidence="12" type="ORF">LELG_04730</name>
</gene>
<keyword evidence="10" id="KW-0325">Glycoprotein</keyword>
<protein>
    <recommendedName>
        <fullName evidence="4 11">Protein PBN1</fullName>
    </recommendedName>
</protein>
<comment type="subcellular location">
    <subcellularLocation>
        <location evidence="11">Endoplasmic reticulum membrane</location>
        <topology evidence="11">Single-pass membrane protein</topology>
    </subcellularLocation>
    <subcellularLocation>
        <location evidence="1">Endoplasmic reticulum membrane</location>
        <topology evidence="1">Single-pass type III membrane protein</topology>
    </subcellularLocation>
</comment>
<evidence type="ECO:0000256" key="4">
    <source>
        <dbReference type="ARBA" id="ARBA00020410"/>
    </source>
</evidence>
<dbReference type="GO" id="GO:0006506">
    <property type="term" value="P:GPI anchor biosynthetic process"/>
    <property type="evidence" value="ECO:0007669"/>
    <property type="project" value="UniProtKB-UniPathway"/>
</dbReference>
<dbReference type="GeneID" id="5231141"/>
<proteinExistence type="inferred from homology"/>
<evidence type="ECO:0000256" key="1">
    <source>
        <dbReference type="ARBA" id="ARBA00004643"/>
    </source>
</evidence>
<keyword evidence="7 11" id="KW-0256">Endoplasmic reticulum</keyword>
<keyword evidence="13" id="KW-1185">Reference proteome</keyword>
<dbReference type="AlphaFoldDB" id="A5E541"/>
<evidence type="ECO:0000256" key="2">
    <source>
        <dbReference type="ARBA" id="ARBA00004687"/>
    </source>
</evidence>
<keyword evidence="9 11" id="KW-0472">Membrane</keyword>
<dbReference type="Proteomes" id="UP000001996">
    <property type="component" value="Unassembled WGS sequence"/>
</dbReference>
<evidence type="ECO:0000256" key="5">
    <source>
        <dbReference type="ARBA" id="ARBA00022502"/>
    </source>
</evidence>
<dbReference type="VEuPathDB" id="FungiDB:LELG_04730"/>
<dbReference type="SMART" id="SM00780">
    <property type="entry name" value="PIG-X"/>
    <property type="match status" value="1"/>
</dbReference>
<keyword evidence="8 11" id="KW-1133">Transmembrane helix</keyword>
<dbReference type="UniPathway" id="UPA00196"/>
<dbReference type="PANTHER" id="PTHR28533">
    <property type="entry name" value="PROTEIN PBN1"/>
    <property type="match status" value="1"/>
</dbReference>
<evidence type="ECO:0000256" key="11">
    <source>
        <dbReference type="RuleBase" id="RU366056"/>
    </source>
</evidence>
<dbReference type="OrthoDB" id="5546453at2759"/>
<reference evidence="12 13" key="1">
    <citation type="journal article" date="2009" name="Nature">
        <title>Evolution of pathogenicity and sexual reproduction in eight Candida genomes.</title>
        <authorList>
            <person name="Butler G."/>
            <person name="Rasmussen M.D."/>
            <person name="Lin M.F."/>
            <person name="Santos M.A."/>
            <person name="Sakthikumar S."/>
            <person name="Munro C.A."/>
            <person name="Rheinbay E."/>
            <person name="Grabherr M."/>
            <person name="Forche A."/>
            <person name="Reedy J.L."/>
            <person name="Agrafioti I."/>
            <person name="Arnaud M.B."/>
            <person name="Bates S."/>
            <person name="Brown A.J."/>
            <person name="Brunke S."/>
            <person name="Costanzo M.C."/>
            <person name="Fitzpatrick D.A."/>
            <person name="de Groot P.W."/>
            <person name="Harris D."/>
            <person name="Hoyer L.L."/>
            <person name="Hube B."/>
            <person name="Klis F.M."/>
            <person name="Kodira C."/>
            <person name="Lennard N."/>
            <person name="Logue M.E."/>
            <person name="Martin R."/>
            <person name="Neiman A.M."/>
            <person name="Nikolaou E."/>
            <person name="Quail M.A."/>
            <person name="Quinn J."/>
            <person name="Santos M.C."/>
            <person name="Schmitzberger F.F."/>
            <person name="Sherlock G."/>
            <person name="Shah P."/>
            <person name="Silverstein K.A."/>
            <person name="Skrzypek M.S."/>
            <person name="Soll D."/>
            <person name="Staggs R."/>
            <person name="Stansfield I."/>
            <person name="Stumpf M.P."/>
            <person name="Sudbery P.E."/>
            <person name="Srikantha T."/>
            <person name="Zeng Q."/>
            <person name="Berman J."/>
            <person name="Berriman M."/>
            <person name="Heitman J."/>
            <person name="Gow N.A."/>
            <person name="Lorenz M.C."/>
            <person name="Birren B.W."/>
            <person name="Kellis M."/>
            <person name="Cuomo C.A."/>
        </authorList>
    </citation>
    <scope>NUCLEOTIDE SEQUENCE [LARGE SCALE GENOMIC DNA]</scope>
    <source>
        <strain evidence="13">ATCC 11503 / BCRC 21390 / CBS 2605 / JCM 1781 / NBRC 1676 / NRRL YB-4239</strain>
    </source>
</reference>
<name>A5E541_LODEL</name>
<dbReference type="KEGG" id="lel:PVL30_005461"/>
<comment type="function">
    <text evidence="11">Required for proper folding and/or the stability of a subset of proteins in the endoplasmic reticulum. Component of glycosylphosphatidylinositol-mannosyltransferase 1 which transfers the first of the 4 mannoses in the GPI-anchor precursors during GPI-anchor biosynthesis. Probably acts by stabilizing the mannosyltransferase GPI14.</text>
</comment>
<dbReference type="GO" id="GO:1990529">
    <property type="term" value="C:glycosylphosphatidylinositol-mannosyltransferase I complex"/>
    <property type="evidence" value="ECO:0007669"/>
    <property type="project" value="TreeGrafter"/>
</dbReference>
<dbReference type="OMA" id="YKINEWG"/>